<gene>
    <name evidence="2" type="ORF">Cvel_7250</name>
</gene>
<feature type="compositionally biased region" description="Basic and acidic residues" evidence="1">
    <location>
        <begin position="100"/>
        <end position="116"/>
    </location>
</feature>
<dbReference type="VEuPathDB" id="CryptoDB:Cvel_7250"/>
<feature type="compositionally biased region" description="Acidic residues" evidence="1">
    <location>
        <begin position="163"/>
        <end position="179"/>
    </location>
</feature>
<sequence>MRNFKDLLKSRYEVFQEDPDPVNCGADSSLYAFSAVCDGAGGSKCLGGTVHEVTATELVRDDAVKRRHLRALLVRMGVARSTESLRGTSKKRLAQMLAENPEKKEPAVKRARPESKGRLTVTTLADLFSDADFDHISSEEEDSSDDDREFESDLEDGMMGGDSDGEEEEDEDEDEGEEG</sequence>
<dbReference type="EMBL" id="CDMZ01002989">
    <property type="protein sequence ID" value="CEM44680.1"/>
    <property type="molecule type" value="Genomic_DNA"/>
</dbReference>
<proteinExistence type="predicted"/>
<evidence type="ECO:0000313" key="2">
    <source>
        <dbReference type="EMBL" id="CEM44680.1"/>
    </source>
</evidence>
<name>A0A0G4HKP7_9ALVE</name>
<feature type="compositionally biased region" description="Acidic residues" evidence="1">
    <location>
        <begin position="139"/>
        <end position="156"/>
    </location>
</feature>
<organism evidence="2">
    <name type="scientific">Chromera velia CCMP2878</name>
    <dbReference type="NCBI Taxonomy" id="1169474"/>
    <lineage>
        <taxon>Eukaryota</taxon>
        <taxon>Sar</taxon>
        <taxon>Alveolata</taxon>
        <taxon>Colpodellida</taxon>
        <taxon>Chromeraceae</taxon>
        <taxon>Chromera</taxon>
    </lineage>
</organism>
<feature type="region of interest" description="Disordered" evidence="1">
    <location>
        <begin position="84"/>
        <end position="116"/>
    </location>
</feature>
<accession>A0A0G4HKP7</accession>
<reference evidence="2" key="1">
    <citation type="submission" date="2014-11" db="EMBL/GenBank/DDBJ databases">
        <authorList>
            <person name="Otto D Thomas"/>
            <person name="Naeem Raeece"/>
        </authorList>
    </citation>
    <scope>NUCLEOTIDE SEQUENCE</scope>
</reference>
<feature type="region of interest" description="Disordered" evidence="1">
    <location>
        <begin position="130"/>
        <end position="179"/>
    </location>
</feature>
<evidence type="ECO:0000256" key="1">
    <source>
        <dbReference type="SAM" id="MobiDB-lite"/>
    </source>
</evidence>
<dbReference type="AlphaFoldDB" id="A0A0G4HKP7"/>
<protein>
    <submittedName>
        <fullName evidence="2">Uncharacterized protein</fullName>
    </submittedName>
</protein>